<dbReference type="SUPFAM" id="SSF118290">
    <property type="entry name" value="WRKY DNA-binding domain"/>
    <property type="match status" value="1"/>
</dbReference>
<evidence type="ECO:0000313" key="10">
    <source>
        <dbReference type="Proteomes" id="UP001603857"/>
    </source>
</evidence>
<keyword evidence="10" id="KW-1185">Reference proteome</keyword>
<comment type="subcellular location">
    <subcellularLocation>
        <location evidence="1">Nucleus</location>
    </subcellularLocation>
</comment>
<keyword evidence="4" id="KW-0238">DNA-binding</keyword>
<dbReference type="AlphaFoldDB" id="A0ABD1LP19"/>
<evidence type="ECO:0000259" key="8">
    <source>
        <dbReference type="PROSITE" id="PS50811"/>
    </source>
</evidence>
<dbReference type="Gene3D" id="2.20.25.80">
    <property type="entry name" value="WRKY domain"/>
    <property type="match status" value="1"/>
</dbReference>
<keyword evidence="5" id="KW-0804">Transcription</keyword>
<feature type="region of interest" description="Disordered" evidence="7">
    <location>
        <begin position="241"/>
        <end position="308"/>
    </location>
</feature>
<evidence type="ECO:0000256" key="4">
    <source>
        <dbReference type="ARBA" id="ARBA00023125"/>
    </source>
</evidence>
<dbReference type="FunFam" id="2.20.25.80:FF:000006">
    <property type="entry name" value="WRKY transcription factor"/>
    <property type="match status" value="1"/>
</dbReference>
<dbReference type="EMBL" id="JBGMDY010000008">
    <property type="protein sequence ID" value="KAL2325273.1"/>
    <property type="molecule type" value="Genomic_DNA"/>
</dbReference>
<organism evidence="9 10">
    <name type="scientific">Flemingia macrophylla</name>
    <dbReference type="NCBI Taxonomy" id="520843"/>
    <lineage>
        <taxon>Eukaryota</taxon>
        <taxon>Viridiplantae</taxon>
        <taxon>Streptophyta</taxon>
        <taxon>Embryophyta</taxon>
        <taxon>Tracheophyta</taxon>
        <taxon>Spermatophyta</taxon>
        <taxon>Magnoliopsida</taxon>
        <taxon>eudicotyledons</taxon>
        <taxon>Gunneridae</taxon>
        <taxon>Pentapetalae</taxon>
        <taxon>rosids</taxon>
        <taxon>fabids</taxon>
        <taxon>Fabales</taxon>
        <taxon>Fabaceae</taxon>
        <taxon>Papilionoideae</taxon>
        <taxon>50 kb inversion clade</taxon>
        <taxon>NPAAA clade</taxon>
        <taxon>indigoferoid/millettioid clade</taxon>
        <taxon>Phaseoleae</taxon>
        <taxon>Flemingia</taxon>
    </lineage>
</organism>
<dbReference type="Proteomes" id="UP001603857">
    <property type="component" value="Unassembled WGS sequence"/>
</dbReference>
<feature type="compositionally biased region" description="Basic residues" evidence="7">
    <location>
        <begin position="254"/>
        <end position="268"/>
    </location>
</feature>
<evidence type="ECO:0000256" key="6">
    <source>
        <dbReference type="ARBA" id="ARBA00023242"/>
    </source>
</evidence>
<dbReference type="SMART" id="SM00774">
    <property type="entry name" value="WRKY"/>
    <property type="match status" value="1"/>
</dbReference>
<name>A0ABD1LP19_9FABA</name>
<dbReference type="GO" id="GO:0003677">
    <property type="term" value="F:DNA binding"/>
    <property type="evidence" value="ECO:0007669"/>
    <property type="project" value="UniProtKB-KW"/>
</dbReference>
<feature type="compositionally biased region" description="Polar residues" evidence="7">
    <location>
        <begin position="290"/>
        <end position="308"/>
    </location>
</feature>
<feature type="compositionally biased region" description="Polar residues" evidence="7">
    <location>
        <begin position="1"/>
        <end position="20"/>
    </location>
</feature>
<proteinExistence type="predicted"/>
<evidence type="ECO:0000256" key="3">
    <source>
        <dbReference type="ARBA" id="ARBA00023015"/>
    </source>
</evidence>
<comment type="caution">
    <text evidence="9">The sequence shown here is derived from an EMBL/GenBank/DDBJ whole genome shotgun (WGS) entry which is preliminary data.</text>
</comment>
<dbReference type="PROSITE" id="PS50811">
    <property type="entry name" value="WRKY"/>
    <property type="match status" value="1"/>
</dbReference>
<dbReference type="InterPro" id="IPR003657">
    <property type="entry name" value="WRKY_dom"/>
</dbReference>
<keyword evidence="2" id="KW-0677">Repeat</keyword>
<feature type="region of interest" description="Disordered" evidence="7">
    <location>
        <begin position="1"/>
        <end position="25"/>
    </location>
</feature>
<feature type="domain" description="WRKY" evidence="8">
    <location>
        <begin position="194"/>
        <end position="259"/>
    </location>
</feature>
<keyword evidence="6" id="KW-0539">Nucleus</keyword>
<dbReference type="PANTHER" id="PTHR31221:SF193">
    <property type="entry name" value="WRKY TRANSCRIPTION FACTOR PROTEIN 1-RELATED"/>
    <property type="match status" value="1"/>
</dbReference>
<dbReference type="InterPro" id="IPR044810">
    <property type="entry name" value="WRKY_plant"/>
</dbReference>
<evidence type="ECO:0000256" key="2">
    <source>
        <dbReference type="ARBA" id="ARBA00022737"/>
    </source>
</evidence>
<keyword evidence="3" id="KW-0805">Transcription regulation</keyword>
<sequence length="369" mass="40942">MSTSTESSNNTQITSNSDKWSCNKERRDFDLNEPLIDVTSPSPIDINLVPKSEVSADNNCLIAMGSSEPHASSTQQEHSSDNEKKVKFPFDLNDKIDEEVPNSCSKEASAKVGGGCDETIPATSQEIESTPSNDNILHVSPTNVVDSDDIDKNSVLSDGECVSESRKPMFDLNKRMPPGRPFGKEIIVVEIESRKVTFVDDGYRWRKYGQKDIKGNLFPRAYYKCSSSGCPVRKHVERNTFNPKNVITTYEGKHTHRVPPPRKNKRKNRDGTDKPRKRLATATAKAVKTSRLSENGNHNTPKPAESQVNTLALRNGTNPELVNRFLGPNHFGSFNNNMEVGSSSTSQMHYFSSLKNSDMHGGTGASDRY</sequence>
<feature type="region of interest" description="Disordered" evidence="7">
    <location>
        <begin position="64"/>
        <end position="84"/>
    </location>
</feature>
<evidence type="ECO:0000256" key="5">
    <source>
        <dbReference type="ARBA" id="ARBA00023163"/>
    </source>
</evidence>
<gene>
    <name evidence="9" type="ORF">Fmac_024331</name>
</gene>
<evidence type="ECO:0000256" key="1">
    <source>
        <dbReference type="ARBA" id="ARBA00004123"/>
    </source>
</evidence>
<dbReference type="PANTHER" id="PTHR31221">
    <property type="entry name" value="WRKY TRANSCRIPTION FACTOR PROTEIN 1-RELATED"/>
    <property type="match status" value="1"/>
</dbReference>
<evidence type="ECO:0000256" key="7">
    <source>
        <dbReference type="SAM" id="MobiDB-lite"/>
    </source>
</evidence>
<dbReference type="InterPro" id="IPR036576">
    <property type="entry name" value="WRKY_dom_sf"/>
</dbReference>
<reference evidence="9 10" key="1">
    <citation type="submission" date="2024-08" db="EMBL/GenBank/DDBJ databases">
        <title>Insights into the chromosomal genome structure of Flemingia macrophylla.</title>
        <authorList>
            <person name="Ding Y."/>
            <person name="Zhao Y."/>
            <person name="Bi W."/>
            <person name="Wu M."/>
            <person name="Zhao G."/>
            <person name="Gong Y."/>
            <person name="Li W."/>
            <person name="Zhang P."/>
        </authorList>
    </citation>
    <scope>NUCLEOTIDE SEQUENCE [LARGE SCALE GENOMIC DNA]</scope>
    <source>
        <strain evidence="9">DYQJB</strain>
        <tissue evidence="9">Leaf</tissue>
    </source>
</reference>
<dbReference type="GO" id="GO:0005634">
    <property type="term" value="C:nucleus"/>
    <property type="evidence" value="ECO:0007669"/>
    <property type="project" value="UniProtKB-SubCell"/>
</dbReference>
<dbReference type="Pfam" id="PF03106">
    <property type="entry name" value="WRKY"/>
    <property type="match status" value="1"/>
</dbReference>
<evidence type="ECO:0000313" key="9">
    <source>
        <dbReference type="EMBL" id="KAL2325273.1"/>
    </source>
</evidence>
<accession>A0ABD1LP19</accession>
<protein>
    <recommendedName>
        <fullName evidence="8">WRKY domain-containing protein</fullName>
    </recommendedName>
</protein>